<sequence length="75" mass="8058">MNGGSTRGNTTAELILVNNKLGKTLRICSFGKVKIAEHALTGYKAAIKPSPQNLQEPSPQNLQERDLAARPVLGM</sequence>
<evidence type="ECO:0000256" key="1">
    <source>
        <dbReference type="SAM" id="MobiDB-lite"/>
    </source>
</evidence>
<protein>
    <submittedName>
        <fullName evidence="2">SNF1-related protein kinase catalytic subunit alpha KIN10</fullName>
    </submittedName>
</protein>
<proteinExistence type="predicted"/>
<organism evidence="2 3">
    <name type="scientific">Platanthera guangdongensis</name>
    <dbReference type="NCBI Taxonomy" id="2320717"/>
    <lineage>
        <taxon>Eukaryota</taxon>
        <taxon>Viridiplantae</taxon>
        <taxon>Streptophyta</taxon>
        <taxon>Embryophyta</taxon>
        <taxon>Tracheophyta</taxon>
        <taxon>Spermatophyta</taxon>
        <taxon>Magnoliopsida</taxon>
        <taxon>Liliopsida</taxon>
        <taxon>Asparagales</taxon>
        <taxon>Orchidaceae</taxon>
        <taxon>Orchidoideae</taxon>
        <taxon>Orchideae</taxon>
        <taxon>Orchidinae</taxon>
        <taxon>Platanthera</taxon>
    </lineage>
</organism>
<feature type="compositionally biased region" description="Polar residues" evidence="1">
    <location>
        <begin position="50"/>
        <end position="62"/>
    </location>
</feature>
<accession>A0ABR2MB10</accession>
<reference evidence="2 3" key="1">
    <citation type="journal article" date="2022" name="Nat. Plants">
        <title>Genomes of leafy and leafless Platanthera orchids illuminate the evolution of mycoheterotrophy.</title>
        <authorList>
            <person name="Li M.H."/>
            <person name="Liu K.W."/>
            <person name="Li Z."/>
            <person name="Lu H.C."/>
            <person name="Ye Q.L."/>
            <person name="Zhang D."/>
            <person name="Wang J.Y."/>
            <person name="Li Y.F."/>
            <person name="Zhong Z.M."/>
            <person name="Liu X."/>
            <person name="Yu X."/>
            <person name="Liu D.K."/>
            <person name="Tu X.D."/>
            <person name="Liu B."/>
            <person name="Hao Y."/>
            <person name="Liao X.Y."/>
            <person name="Jiang Y.T."/>
            <person name="Sun W.H."/>
            <person name="Chen J."/>
            <person name="Chen Y.Q."/>
            <person name="Ai Y."/>
            <person name="Zhai J.W."/>
            <person name="Wu S.S."/>
            <person name="Zhou Z."/>
            <person name="Hsiao Y.Y."/>
            <person name="Wu W.L."/>
            <person name="Chen Y.Y."/>
            <person name="Lin Y.F."/>
            <person name="Hsu J.L."/>
            <person name="Li C.Y."/>
            <person name="Wang Z.W."/>
            <person name="Zhao X."/>
            <person name="Zhong W.Y."/>
            <person name="Ma X.K."/>
            <person name="Ma L."/>
            <person name="Huang J."/>
            <person name="Chen G.Z."/>
            <person name="Huang M.Z."/>
            <person name="Huang L."/>
            <person name="Peng D.H."/>
            <person name="Luo Y.B."/>
            <person name="Zou S.Q."/>
            <person name="Chen S.P."/>
            <person name="Lan S."/>
            <person name="Tsai W.C."/>
            <person name="Van de Peer Y."/>
            <person name="Liu Z.J."/>
        </authorList>
    </citation>
    <scope>NUCLEOTIDE SEQUENCE [LARGE SCALE GENOMIC DNA]</scope>
    <source>
        <strain evidence="2">Lor288</strain>
    </source>
</reference>
<dbReference type="EMBL" id="JBBWWR010000011">
    <property type="protein sequence ID" value="KAK8960128.1"/>
    <property type="molecule type" value="Genomic_DNA"/>
</dbReference>
<comment type="caution">
    <text evidence="2">The sequence shown here is derived from an EMBL/GenBank/DDBJ whole genome shotgun (WGS) entry which is preliminary data.</text>
</comment>
<dbReference type="Proteomes" id="UP001412067">
    <property type="component" value="Unassembled WGS sequence"/>
</dbReference>
<gene>
    <name evidence="2" type="primary">KIN10</name>
    <name evidence="2" type="ORF">KSP40_PGU005618</name>
</gene>
<keyword evidence="3" id="KW-1185">Reference proteome</keyword>
<name>A0ABR2MB10_9ASPA</name>
<keyword evidence="2" id="KW-0418">Kinase</keyword>
<evidence type="ECO:0000313" key="3">
    <source>
        <dbReference type="Proteomes" id="UP001412067"/>
    </source>
</evidence>
<feature type="region of interest" description="Disordered" evidence="1">
    <location>
        <begin position="48"/>
        <end position="75"/>
    </location>
</feature>
<evidence type="ECO:0000313" key="2">
    <source>
        <dbReference type="EMBL" id="KAK8960128.1"/>
    </source>
</evidence>
<keyword evidence="2" id="KW-0808">Transferase</keyword>
<dbReference type="GO" id="GO:0016301">
    <property type="term" value="F:kinase activity"/>
    <property type="evidence" value="ECO:0007669"/>
    <property type="project" value="UniProtKB-KW"/>
</dbReference>
<dbReference type="Gene3D" id="3.30.200.20">
    <property type="entry name" value="Phosphorylase Kinase, domain 1"/>
    <property type="match status" value="1"/>
</dbReference>